<comment type="caution">
    <text evidence="1">The sequence shown here is derived from an EMBL/GenBank/DDBJ whole genome shotgun (WGS) entry which is preliminary data.</text>
</comment>
<gene>
    <name evidence="1" type="ORF">RHMOL_Rhmol02G0142400</name>
</gene>
<accession>A0ACC0PRE4</accession>
<protein>
    <submittedName>
        <fullName evidence="1">Uncharacterized protein</fullName>
    </submittedName>
</protein>
<sequence>MVLCCGVYSTMLRTFNPSDRASDSSDLISAINGSRSLVAEMKSKVRSTVLRTPLHNTTRSQKMLH</sequence>
<evidence type="ECO:0000313" key="1">
    <source>
        <dbReference type="EMBL" id="KAI8567704.1"/>
    </source>
</evidence>
<evidence type="ECO:0000313" key="2">
    <source>
        <dbReference type="Proteomes" id="UP001062846"/>
    </source>
</evidence>
<dbReference type="Proteomes" id="UP001062846">
    <property type="component" value="Chromosome 2"/>
</dbReference>
<reference evidence="1" key="1">
    <citation type="submission" date="2022-02" db="EMBL/GenBank/DDBJ databases">
        <title>Plant Genome Project.</title>
        <authorList>
            <person name="Zhang R.-G."/>
        </authorList>
    </citation>
    <scope>NUCLEOTIDE SEQUENCE</scope>
    <source>
        <strain evidence="1">AT1</strain>
    </source>
</reference>
<name>A0ACC0PRE4_RHOML</name>
<dbReference type="EMBL" id="CM046389">
    <property type="protein sequence ID" value="KAI8567704.1"/>
    <property type="molecule type" value="Genomic_DNA"/>
</dbReference>
<organism evidence="1 2">
    <name type="scientific">Rhododendron molle</name>
    <name type="common">Chinese azalea</name>
    <name type="synonym">Azalea mollis</name>
    <dbReference type="NCBI Taxonomy" id="49168"/>
    <lineage>
        <taxon>Eukaryota</taxon>
        <taxon>Viridiplantae</taxon>
        <taxon>Streptophyta</taxon>
        <taxon>Embryophyta</taxon>
        <taxon>Tracheophyta</taxon>
        <taxon>Spermatophyta</taxon>
        <taxon>Magnoliopsida</taxon>
        <taxon>eudicotyledons</taxon>
        <taxon>Gunneridae</taxon>
        <taxon>Pentapetalae</taxon>
        <taxon>asterids</taxon>
        <taxon>Ericales</taxon>
        <taxon>Ericaceae</taxon>
        <taxon>Ericoideae</taxon>
        <taxon>Rhodoreae</taxon>
        <taxon>Rhododendron</taxon>
    </lineage>
</organism>
<proteinExistence type="predicted"/>
<keyword evidence="2" id="KW-1185">Reference proteome</keyword>